<keyword evidence="1" id="KW-0732">Signal</keyword>
<evidence type="ECO:0000313" key="3">
    <source>
        <dbReference type="Proteomes" id="UP001320148"/>
    </source>
</evidence>
<feature type="chain" id="PRO_5045232943" evidence="1">
    <location>
        <begin position="28"/>
        <end position="135"/>
    </location>
</feature>
<reference evidence="2 3" key="1">
    <citation type="submission" date="2021-02" db="EMBL/GenBank/DDBJ databases">
        <title>Complete genome of Desulfoluna sp. strain ASN36.</title>
        <authorList>
            <person name="Takahashi A."/>
            <person name="Kojima H."/>
            <person name="Fukui M."/>
        </authorList>
    </citation>
    <scope>NUCLEOTIDE SEQUENCE [LARGE SCALE GENOMIC DNA]</scope>
    <source>
        <strain evidence="2 3">ASN36</strain>
    </source>
</reference>
<dbReference type="EMBL" id="AP024488">
    <property type="protein sequence ID" value="BCS96157.1"/>
    <property type="molecule type" value="Genomic_DNA"/>
</dbReference>
<evidence type="ECO:0000256" key="1">
    <source>
        <dbReference type="SAM" id="SignalP"/>
    </source>
</evidence>
<sequence>MKSMTTKMTQCLMIAGFLTLFSTPGFAGLTSLSEQELKGITGQSGIRTLVDDSWTDAQRREEDKNNSQIQALMALNGVVPHELIRDMQNVRTTINDSTRMVREFNTIQRDLLAVPTAVTTIISIPMSLGGIGGFF</sequence>
<organism evidence="2 3">
    <name type="scientific">Desulfoluna limicola</name>
    <dbReference type="NCBI Taxonomy" id="2810562"/>
    <lineage>
        <taxon>Bacteria</taxon>
        <taxon>Pseudomonadati</taxon>
        <taxon>Thermodesulfobacteriota</taxon>
        <taxon>Desulfobacteria</taxon>
        <taxon>Desulfobacterales</taxon>
        <taxon>Desulfolunaceae</taxon>
        <taxon>Desulfoluna</taxon>
    </lineage>
</organism>
<protein>
    <submittedName>
        <fullName evidence="2">Uncharacterized protein</fullName>
    </submittedName>
</protein>
<gene>
    <name evidence="2" type="ORF">DSLASN_17890</name>
</gene>
<name>A0ABN6F4D2_9BACT</name>
<dbReference type="RefSeq" id="WP_236892514.1">
    <property type="nucleotide sequence ID" value="NZ_AP024488.1"/>
</dbReference>
<proteinExistence type="predicted"/>
<feature type="signal peptide" evidence="1">
    <location>
        <begin position="1"/>
        <end position="27"/>
    </location>
</feature>
<evidence type="ECO:0000313" key="2">
    <source>
        <dbReference type="EMBL" id="BCS96157.1"/>
    </source>
</evidence>
<dbReference type="Proteomes" id="UP001320148">
    <property type="component" value="Chromosome"/>
</dbReference>
<accession>A0ABN6F4D2</accession>
<keyword evidence="3" id="KW-1185">Reference proteome</keyword>